<gene>
    <name evidence="2" type="ORF">NSJP_0620</name>
</gene>
<evidence type="ECO:0000313" key="3">
    <source>
        <dbReference type="Proteomes" id="UP000192042"/>
    </source>
</evidence>
<feature type="transmembrane region" description="Helical" evidence="1">
    <location>
        <begin position="177"/>
        <end position="201"/>
    </location>
</feature>
<organism evidence="2 3">
    <name type="scientific">Nitrospira japonica</name>
    <dbReference type="NCBI Taxonomy" id="1325564"/>
    <lineage>
        <taxon>Bacteria</taxon>
        <taxon>Pseudomonadati</taxon>
        <taxon>Nitrospirota</taxon>
        <taxon>Nitrospiria</taxon>
        <taxon>Nitrospirales</taxon>
        <taxon>Nitrospiraceae</taxon>
        <taxon>Nitrospira</taxon>
    </lineage>
</organism>
<reference evidence="2 3" key="1">
    <citation type="submission" date="2017-03" db="EMBL/GenBank/DDBJ databases">
        <authorList>
            <person name="Afonso C.L."/>
            <person name="Miller P.J."/>
            <person name="Scott M.A."/>
            <person name="Spackman E."/>
            <person name="Goraichik I."/>
            <person name="Dimitrov K.M."/>
            <person name="Suarez D.L."/>
            <person name="Swayne D.E."/>
        </authorList>
    </citation>
    <scope>NUCLEOTIDE SEQUENCE [LARGE SCALE GENOMIC DNA]</scope>
    <source>
        <strain evidence="2">Genome sequencing of Nitrospira japonica strain NJ11</strain>
    </source>
</reference>
<protein>
    <recommendedName>
        <fullName evidence="4">DUF4239 domain-containing protein</fullName>
    </recommendedName>
</protein>
<accession>A0A1W1I1C9</accession>
<sequence>MSSLAIALIVFLCVFVSGLLGLVIRMCLPSHHLREESMGIVKHGTGLIATLAALVLGLMIASAKASFDTIKSEVGQMAVRVVQLDRVLAHYGPETKETRELLQRVIASAIEVIFSDEGTGQARMDTPERLARIEDIQAKLRDLAPRTDAQRVLQARATELVKELLHMRWLLIVEAESAIPTLFLVVLVFWLAFIFAGFGLLSANNTTVVAIMIVCALSVSGAIFLIGEMDRPLDGLIKVSSAPLRNALAHLGQ</sequence>
<keyword evidence="1" id="KW-0472">Membrane</keyword>
<evidence type="ECO:0000313" key="2">
    <source>
        <dbReference type="EMBL" id="SLM46792.1"/>
    </source>
</evidence>
<dbReference type="Proteomes" id="UP000192042">
    <property type="component" value="Chromosome I"/>
</dbReference>
<evidence type="ECO:0008006" key="4">
    <source>
        <dbReference type="Google" id="ProtNLM"/>
    </source>
</evidence>
<proteinExistence type="predicted"/>
<dbReference type="STRING" id="1325564.NSJP_0620"/>
<dbReference type="EMBL" id="LT828648">
    <property type="protein sequence ID" value="SLM46792.1"/>
    <property type="molecule type" value="Genomic_DNA"/>
</dbReference>
<dbReference type="KEGG" id="nja:NSJP_0620"/>
<name>A0A1W1I1C9_9BACT</name>
<dbReference type="RefSeq" id="WP_080885421.1">
    <property type="nucleotide sequence ID" value="NZ_LT828648.1"/>
</dbReference>
<keyword evidence="3" id="KW-1185">Reference proteome</keyword>
<keyword evidence="1" id="KW-1133">Transmembrane helix</keyword>
<dbReference type="AlphaFoldDB" id="A0A1W1I1C9"/>
<feature type="transmembrane region" description="Helical" evidence="1">
    <location>
        <begin position="207"/>
        <end position="227"/>
    </location>
</feature>
<evidence type="ECO:0000256" key="1">
    <source>
        <dbReference type="SAM" id="Phobius"/>
    </source>
</evidence>
<feature type="transmembrane region" description="Helical" evidence="1">
    <location>
        <begin position="45"/>
        <end position="63"/>
    </location>
</feature>
<dbReference type="Pfam" id="PF14023">
    <property type="entry name" value="Bestrophin-like"/>
    <property type="match status" value="1"/>
</dbReference>
<dbReference type="OrthoDB" id="4760162at2"/>
<keyword evidence="1" id="KW-0812">Transmembrane</keyword>
<dbReference type="InterPro" id="IPR025333">
    <property type="entry name" value="DUF4239"/>
</dbReference>